<accession>A0A9P9W9Y9</accession>
<name>A0A9P9W9Y9_9PEZI</name>
<feature type="region of interest" description="Disordered" evidence="1">
    <location>
        <begin position="265"/>
        <end position="285"/>
    </location>
</feature>
<evidence type="ECO:0000256" key="1">
    <source>
        <dbReference type="SAM" id="MobiDB-lite"/>
    </source>
</evidence>
<dbReference type="Proteomes" id="UP000829685">
    <property type="component" value="Unassembled WGS sequence"/>
</dbReference>
<gene>
    <name evidence="2" type="ORF">JX265_012682</name>
</gene>
<dbReference type="OrthoDB" id="2328572at2759"/>
<dbReference type="EMBL" id="JAFIMR010000056">
    <property type="protein sequence ID" value="KAI1853851.1"/>
    <property type="molecule type" value="Genomic_DNA"/>
</dbReference>
<sequence>MPYTFDANMDAFGDTVMFTGVEENQTVLVDPALSIANSMGIGTEKANPSIDQHTFHVQAPDDMPASSPSGPSPINGAVGTGLRSSSVKGEQNNSSGSGNKRDSFSGMPKSSSMVGPPFVGPGSGVSCSCVQQLVWLLYQLDELTHTPGKPVTSTLHHGTPSMGPVLRNVKAAEELWARLRGCAAHGTEESLQVNLLFAMSIRSLLSSVSMLISTINAASSVSSIAVSIGNFELAGEGKVDIISLAIRQSLRAIIVALRQLWDRIGRPPTSSTPNSTGDNTMNLDESSTNAGALLKPLKAGDSPPAVMFAEEAESAASLQDTVKQCIQTIERKSAPFS</sequence>
<keyword evidence="3" id="KW-1185">Reference proteome</keyword>
<evidence type="ECO:0000313" key="2">
    <source>
        <dbReference type="EMBL" id="KAI1853851.1"/>
    </source>
</evidence>
<feature type="region of interest" description="Disordered" evidence="1">
    <location>
        <begin position="58"/>
        <end position="117"/>
    </location>
</feature>
<protein>
    <submittedName>
        <fullName evidence="2">Uncharacterized protein</fullName>
    </submittedName>
</protein>
<dbReference type="AlphaFoldDB" id="A0A9P9W9Y9"/>
<organism evidence="2 3">
    <name type="scientific">Neoarthrinium moseri</name>
    <dbReference type="NCBI Taxonomy" id="1658444"/>
    <lineage>
        <taxon>Eukaryota</taxon>
        <taxon>Fungi</taxon>
        <taxon>Dikarya</taxon>
        <taxon>Ascomycota</taxon>
        <taxon>Pezizomycotina</taxon>
        <taxon>Sordariomycetes</taxon>
        <taxon>Xylariomycetidae</taxon>
        <taxon>Amphisphaeriales</taxon>
        <taxon>Apiosporaceae</taxon>
        <taxon>Neoarthrinium</taxon>
    </lineage>
</organism>
<comment type="caution">
    <text evidence="2">The sequence shown here is derived from an EMBL/GenBank/DDBJ whole genome shotgun (WGS) entry which is preliminary data.</text>
</comment>
<evidence type="ECO:0000313" key="3">
    <source>
        <dbReference type="Proteomes" id="UP000829685"/>
    </source>
</evidence>
<feature type="compositionally biased region" description="Polar residues" evidence="1">
    <location>
        <begin position="82"/>
        <end position="98"/>
    </location>
</feature>
<reference evidence="2" key="1">
    <citation type="submission" date="2021-03" db="EMBL/GenBank/DDBJ databases">
        <title>Revisited historic fungal species revealed as producer of novel bioactive compounds through whole genome sequencing and comparative genomics.</title>
        <authorList>
            <person name="Vignolle G.A."/>
            <person name="Hochenegger N."/>
            <person name="Mach R.L."/>
            <person name="Mach-Aigner A.R."/>
            <person name="Javad Rahimi M."/>
            <person name="Salim K.A."/>
            <person name="Chan C.M."/>
            <person name="Lim L.B.L."/>
            <person name="Cai F."/>
            <person name="Druzhinina I.S."/>
            <person name="U'Ren J.M."/>
            <person name="Derntl C."/>
        </authorList>
    </citation>
    <scope>NUCLEOTIDE SEQUENCE</scope>
    <source>
        <strain evidence="2">TUCIM 5799</strain>
    </source>
</reference>
<proteinExistence type="predicted"/>
<feature type="compositionally biased region" description="Polar residues" evidence="1">
    <location>
        <begin position="268"/>
        <end position="285"/>
    </location>
</feature>